<dbReference type="AlphaFoldDB" id="A0A2P0QIZ1"/>
<dbReference type="SUPFAM" id="SSF55257">
    <property type="entry name" value="RBP11-like subunits of RNA polymerase"/>
    <property type="match status" value="1"/>
</dbReference>
<sequence>MNLEKNFYCISSRIEKNGQLYGCFKIGPFFESQSCTFANTLRRTLLADQSRSTFQAVQIYGVTHEFSHLVGLRESIVDLVLNLEKIVFQTTQPLTKPQIAFLHSHGPKKLRAQHLCLPPGWRCVRPDQYIATLEVDGQLLLKLFFSPNFSLLGRPGFFGPPQSLPPLSGFPSKRAVGLPTLPSVKKKTCFSNNFWLTFQSRQFKNWPIFEQLSTFHHPSLFGPSFRYLNYVSETNLGHFFYPSKKPSKKKTPTLSLKKDIFQKQENFLLLNSSLCTIEKAHYTLQTENHRRFPTTSLFFEVWTDGSLHPQTAIFKALKQILLEIFAYSLQITKSEKMYFLKTKQRVKLSTDQFQEKFLHLEIGNFHLDFDTYIFLKKNKIYKIMDFCFFFKNANWQNCSPVLKKTLYKFYFFIQSMLDESLMKNLYC</sequence>
<dbReference type="GeneID" id="37277728"/>
<dbReference type="EMBL" id="KY819065">
    <property type="protein sequence ID" value="ARO74259.1"/>
    <property type="molecule type" value="Genomic_DNA"/>
</dbReference>
<evidence type="ECO:0000313" key="5">
    <source>
        <dbReference type="EMBL" id="ARO74259.1"/>
    </source>
</evidence>
<dbReference type="InterPro" id="IPR020079">
    <property type="entry name" value="Peptidase_A26_CS"/>
</dbReference>
<protein>
    <recommendedName>
        <fullName evidence="3">Plastid-encoded RNA polymerase subunit alpha</fullName>
    </recommendedName>
</protein>
<keyword evidence="5" id="KW-0934">Plastid</keyword>
<reference evidence="5" key="1">
    <citation type="submission" date="2017-03" db="EMBL/GenBank/DDBJ databases">
        <title>Chloroplast genome evolution in siphonous green algae.</title>
        <authorList>
            <person name="Cremen M.C."/>
            <person name="Marcelino V.R."/>
            <person name="Verbruggen H."/>
        </authorList>
    </citation>
    <scope>NUCLEOTIDE SEQUENCE</scope>
</reference>
<dbReference type="GO" id="GO:0006351">
    <property type="term" value="P:DNA-templated transcription"/>
    <property type="evidence" value="ECO:0007669"/>
    <property type="project" value="InterPro"/>
</dbReference>
<evidence type="ECO:0000256" key="1">
    <source>
        <dbReference type="ARBA" id="ARBA00022478"/>
    </source>
</evidence>
<evidence type="ECO:0000256" key="2">
    <source>
        <dbReference type="ARBA" id="ARBA00023163"/>
    </source>
</evidence>
<dbReference type="InterPro" id="IPR036603">
    <property type="entry name" value="RBP11-like"/>
</dbReference>
<dbReference type="RefSeq" id="YP_009472634.1">
    <property type="nucleotide sequence ID" value="NC_037365.1"/>
</dbReference>
<dbReference type="InterPro" id="IPR011263">
    <property type="entry name" value="DNA-dir_RNA_pol_RpoA/D/Rpb3"/>
</dbReference>
<dbReference type="PROSITE" id="PS00834">
    <property type="entry name" value="OMPTIN_1"/>
    <property type="match status" value="1"/>
</dbReference>
<geneLocation type="chloroplast" evidence="5"/>
<dbReference type="GO" id="GO:0004175">
    <property type="term" value="F:endopeptidase activity"/>
    <property type="evidence" value="ECO:0007669"/>
    <property type="project" value="InterPro"/>
</dbReference>
<dbReference type="GO" id="GO:0000428">
    <property type="term" value="C:DNA-directed RNA polymerase complex"/>
    <property type="evidence" value="ECO:0007669"/>
    <property type="project" value="UniProtKB-KW"/>
</dbReference>
<dbReference type="SMART" id="SM00662">
    <property type="entry name" value="RPOLD"/>
    <property type="match status" value="1"/>
</dbReference>
<evidence type="ECO:0000259" key="4">
    <source>
        <dbReference type="SMART" id="SM00662"/>
    </source>
</evidence>
<accession>A0A2P0QIZ1</accession>
<dbReference type="Pfam" id="PF01000">
    <property type="entry name" value="RNA_pol_A_bac"/>
    <property type="match status" value="1"/>
</dbReference>
<dbReference type="GO" id="GO:0006508">
    <property type="term" value="P:proteolysis"/>
    <property type="evidence" value="ECO:0007669"/>
    <property type="project" value="InterPro"/>
</dbReference>
<organism evidence="5">
    <name type="scientific">Rhipilia penicilloides</name>
    <dbReference type="NCBI Taxonomy" id="1979422"/>
    <lineage>
        <taxon>Eukaryota</taxon>
        <taxon>Viridiplantae</taxon>
        <taxon>Chlorophyta</taxon>
        <taxon>core chlorophytes</taxon>
        <taxon>Ulvophyceae</taxon>
        <taxon>TCBD clade</taxon>
        <taxon>Bryopsidales</taxon>
        <taxon>Halimedineae</taxon>
        <taxon>Halimedaceae</taxon>
        <taxon>Rhipileae</taxon>
        <taxon>Rhipilia</taxon>
    </lineage>
</organism>
<dbReference type="InterPro" id="IPR036643">
    <property type="entry name" value="RNApol_insert_sf"/>
</dbReference>
<keyword evidence="2" id="KW-0804">Transcription</keyword>
<keyword evidence="1" id="KW-0240">DNA-directed RNA polymerase</keyword>
<dbReference type="Gene3D" id="2.170.120.12">
    <property type="entry name" value="DNA-directed RNA polymerase, insert domain"/>
    <property type="match status" value="1"/>
</dbReference>
<dbReference type="GO" id="GO:0046983">
    <property type="term" value="F:protein dimerization activity"/>
    <property type="evidence" value="ECO:0007669"/>
    <property type="project" value="InterPro"/>
</dbReference>
<dbReference type="SUPFAM" id="SSF56553">
    <property type="entry name" value="Insert subdomain of RNA polymerase alpha subunit"/>
    <property type="match status" value="1"/>
</dbReference>
<name>A0A2P0QIZ1_9CHLO</name>
<dbReference type="GO" id="GO:0003899">
    <property type="term" value="F:DNA-directed RNA polymerase activity"/>
    <property type="evidence" value="ECO:0007669"/>
    <property type="project" value="InterPro"/>
</dbReference>
<keyword evidence="5" id="KW-0150">Chloroplast</keyword>
<gene>
    <name evidence="5" type="primary">rpoA</name>
</gene>
<feature type="domain" description="DNA-directed RNA polymerase RpoA/D/Rpb3-type" evidence="4">
    <location>
        <begin position="21"/>
        <end position="328"/>
    </location>
</feature>
<dbReference type="Gene3D" id="3.30.1360.10">
    <property type="entry name" value="RNA polymerase, RBP11-like subunit"/>
    <property type="match status" value="2"/>
</dbReference>
<dbReference type="Pfam" id="PF01193">
    <property type="entry name" value="RNA_pol_L"/>
    <property type="match status" value="1"/>
</dbReference>
<dbReference type="InterPro" id="IPR011262">
    <property type="entry name" value="DNA-dir_RNA_pol_insert"/>
</dbReference>
<evidence type="ECO:0000256" key="3">
    <source>
        <dbReference type="ARBA" id="ARBA00031776"/>
    </source>
</evidence>
<proteinExistence type="predicted"/>